<dbReference type="Pfam" id="PF04321">
    <property type="entry name" value="RmlD_sub_bind"/>
    <property type="match status" value="1"/>
</dbReference>
<evidence type="ECO:0000256" key="5">
    <source>
        <dbReference type="ARBA" id="ARBA00048200"/>
    </source>
</evidence>
<protein>
    <recommendedName>
        <fullName evidence="4 6">dTDP-4-dehydrorhamnose reductase</fullName>
        <ecNumber evidence="3 6">1.1.1.133</ecNumber>
    </recommendedName>
</protein>
<name>A0A2W7P6Y9_9BACT</name>
<evidence type="ECO:0000256" key="4">
    <source>
        <dbReference type="ARBA" id="ARBA00017099"/>
    </source>
</evidence>
<evidence type="ECO:0000256" key="6">
    <source>
        <dbReference type="RuleBase" id="RU364082"/>
    </source>
</evidence>
<keyword evidence="6" id="KW-0560">Oxidoreductase</keyword>
<dbReference type="EMBL" id="QKZK01000005">
    <property type="protein sequence ID" value="PZX19152.1"/>
    <property type="molecule type" value="Genomic_DNA"/>
</dbReference>
<dbReference type="CDD" id="cd05254">
    <property type="entry name" value="dTDP_HR_like_SDR_e"/>
    <property type="match status" value="1"/>
</dbReference>
<evidence type="ECO:0000256" key="2">
    <source>
        <dbReference type="ARBA" id="ARBA00010944"/>
    </source>
</evidence>
<dbReference type="InterPro" id="IPR036291">
    <property type="entry name" value="NAD(P)-bd_dom_sf"/>
</dbReference>
<dbReference type="Proteomes" id="UP000249239">
    <property type="component" value="Unassembled WGS sequence"/>
</dbReference>
<dbReference type="PANTHER" id="PTHR10491">
    <property type="entry name" value="DTDP-4-DEHYDRORHAMNOSE REDUCTASE"/>
    <property type="match status" value="1"/>
</dbReference>
<comment type="pathway">
    <text evidence="1 6">Carbohydrate biosynthesis; dTDP-L-rhamnose biosynthesis.</text>
</comment>
<reference evidence="8 9" key="1">
    <citation type="submission" date="2018-06" db="EMBL/GenBank/DDBJ databases">
        <title>Genomic Encyclopedia of Archaeal and Bacterial Type Strains, Phase II (KMG-II): from individual species to whole genera.</title>
        <authorList>
            <person name="Goeker M."/>
        </authorList>
    </citation>
    <scope>NUCLEOTIDE SEQUENCE [LARGE SCALE GENOMIC DNA]</scope>
    <source>
        <strain evidence="8 9">DSM 6779</strain>
    </source>
</reference>
<dbReference type="PANTHER" id="PTHR10491:SF4">
    <property type="entry name" value="METHIONINE ADENOSYLTRANSFERASE 2 SUBUNIT BETA"/>
    <property type="match status" value="1"/>
</dbReference>
<evidence type="ECO:0000313" key="9">
    <source>
        <dbReference type="Proteomes" id="UP000249239"/>
    </source>
</evidence>
<dbReference type="RefSeq" id="WP_111444536.1">
    <property type="nucleotide sequence ID" value="NZ_QKZK01000005.1"/>
</dbReference>
<evidence type="ECO:0000313" key="8">
    <source>
        <dbReference type="EMBL" id="PZX19152.1"/>
    </source>
</evidence>
<dbReference type="Gene3D" id="3.40.50.720">
    <property type="entry name" value="NAD(P)-binding Rossmann-like Domain"/>
    <property type="match status" value="1"/>
</dbReference>
<gene>
    <name evidence="8" type="ORF">LX69_00819</name>
</gene>
<comment type="catalytic activity">
    <reaction evidence="5">
        <text>dTDP-beta-L-rhamnose + NADP(+) = dTDP-4-dehydro-beta-L-rhamnose + NADPH + H(+)</text>
        <dbReference type="Rhea" id="RHEA:21796"/>
        <dbReference type="ChEBI" id="CHEBI:15378"/>
        <dbReference type="ChEBI" id="CHEBI:57510"/>
        <dbReference type="ChEBI" id="CHEBI:57783"/>
        <dbReference type="ChEBI" id="CHEBI:58349"/>
        <dbReference type="ChEBI" id="CHEBI:62830"/>
        <dbReference type="EC" id="1.1.1.133"/>
    </reaction>
</comment>
<dbReference type="NCBIfam" id="TIGR01214">
    <property type="entry name" value="rmlD"/>
    <property type="match status" value="1"/>
</dbReference>
<dbReference type="InterPro" id="IPR029903">
    <property type="entry name" value="RmlD-like-bd"/>
</dbReference>
<dbReference type="AlphaFoldDB" id="A0A2W7P6Y9"/>
<comment type="function">
    <text evidence="6">Catalyzes the reduction of dTDP-6-deoxy-L-lyxo-4-hexulose to yield dTDP-L-rhamnose.</text>
</comment>
<dbReference type="EC" id="1.1.1.133" evidence="3 6"/>
<dbReference type="GO" id="GO:0008831">
    <property type="term" value="F:dTDP-4-dehydrorhamnose reductase activity"/>
    <property type="evidence" value="ECO:0007669"/>
    <property type="project" value="UniProtKB-EC"/>
</dbReference>
<proteinExistence type="inferred from homology"/>
<organism evidence="8 9">
    <name type="scientific">Breznakibacter xylanolyticus</name>
    <dbReference type="NCBI Taxonomy" id="990"/>
    <lineage>
        <taxon>Bacteria</taxon>
        <taxon>Pseudomonadati</taxon>
        <taxon>Bacteroidota</taxon>
        <taxon>Bacteroidia</taxon>
        <taxon>Marinilabiliales</taxon>
        <taxon>Marinilabiliaceae</taxon>
        <taxon>Breznakibacter</taxon>
    </lineage>
</organism>
<keyword evidence="9" id="KW-1185">Reference proteome</keyword>
<feature type="domain" description="RmlD-like substrate binding" evidence="7">
    <location>
        <begin position="1"/>
        <end position="285"/>
    </location>
</feature>
<comment type="similarity">
    <text evidence="2 6">Belongs to the dTDP-4-dehydrorhamnose reductase family.</text>
</comment>
<dbReference type="SUPFAM" id="SSF51735">
    <property type="entry name" value="NAD(P)-binding Rossmann-fold domains"/>
    <property type="match status" value="1"/>
</dbReference>
<dbReference type="OrthoDB" id="9803892at2"/>
<evidence type="ECO:0000256" key="3">
    <source>
        <dbReference type="ARBA" id="ARBA00012929"/>
    </source>
</evidence>
<evidence type="ECO:0000256" key="1">
    <source>
        <dbReference type="ARBA" id="ARBA00004781"/>
    </source>
</evidence>
<dbReference type="UniPathway" id="UPA00124"/>
<dbReference type="InterPro" id="IPR005913">
    <property type="entry name" value="dTDP_dehydrorham_reduct"/>
</dbReference>
<keyword evidence="6" id="KW-0521">NADP</keyword>
<evidence type="ECO:0000259" key="7">
    <source>
        <dbReference type="Pfam" id="PF04321"/>
    </source>
</evidence>
<dbReference type="GO" id="GO:0019305">
    <property type="term" value="P:dTDP-rhamnose biosynthetic process"/>
    <property type="evidence" value="ECO:0007669"/>
    <property type="project" value="UniProtKB-UniPathway"/>
</dbReference>
<accession>A0A2W7P6Y9</accession>
<sequence>MNILITGSNGQLGSEIRTLSSQYGGHAFVYTDVAELDITDGLVVRQFCVDHQIHGIVNCAAYTAVDKAETDEAMARRINVLGAENLAKAAVEVGAAMVHISTDYVFNGRANVPMKEDDAIDPIGVYGQTKAEGEQAVLASGADALVVRTSWLYSAFGSNFVKTIRKYGVERGHLKVVFDQVGTPTYARDLAKACLDIITSGERISAKGNVYHYSNEGAISWFDFAHAIIELSGISCTIEPVGSDQFPTAARRPNYSVMDKGKIKSDFGIAIPYWRESLVACIGRLSCGE</sequence>
<dbReference type="Gene3D" id="3.90.25.10">
    <property type="entry name" value="UDP-galactose 4-epimerase, domain 1"/>
    <property type="match status" value="1"/>
</dbReference>
<dbReference type="GO" id="GO:0005829">
    <property type="term" value="C:cytosol"/>
    <property type="evidence" value="ECO:0007669"/>
    <property type="project" value="TreeGrafter"/>
</dbReference>
<comment type="caution">
    <text evidence="8">The sequence shown here is derived from an EMBL/GenBank/DDBJ whole genome shotgun (WGS) entry which is preliminary data.</text>
</comment>